<reference evidence="8" key="1">
    <citation type="submission" date="2020-05" db="EMBL/GenBank/DDBJ databases">
        <authorList>
            <person name="Chiriac C."/>
            <person name="Salcher M."/>
            <person name="Ghai R."/>
            <person name="Kavagutti S V."/>
        </authorList>
    </citation>
    <scope>NUCLEOTIDE SEQUENCE</scope>
</reference>
<protein>
    <submittedName>
        <fullName evidence="8">Unannotated protein</fullName>
    </submittedName>
</protein>
<organism evidence="8">
    <name type="scientific">freshwater metagenome</name>
    <dbReference type="NCBI Taxonomy" id="449393"/>
    <lineage>
        <taxon>unclassified sequences</taxon>
        <taxon>metagenomes</taxon>
        <taxon>ecological metagenomes</taxon>
    </lineage>
</organism>
<evidence type="ECO:0000256" key="5">
    <source>
        <dbReference type="SAM" id="MobiDB-lite"/>
    </source>
</evidence>
<dbReference type="AlphaFoldDB" id="A0A6J6SGA1"/>
<proteinExistence type="predicted"/>
<sequence length="121" mass="12718">MSTPHEPVTDPQAGHSPESTGATPEPSATSPARGDDPLRGSRTSGVWVATVGLGLLLVLLVVFIAQNTDTTTVRFLALEGEAPVAVALLIATAAGILITASAGTLRILQLRRRTRRDLKRR</sequence>
<dbReference type="Pfam" id="PF06305">
    <property type="entry name" value="LapA_dom"/>
    <property type="match status" value="1"/>
</dbReference>
<evidence type="ECO:0000256" key="6">
    <source>
        <dbReference type="SAM" id="Phobius"/>
    </source>
</evidence>
<dbReference type="GO" id="GO:0005886">
    <property type="term" value="C:plasma membrane"/>
    <property type="evidence" value="ECO:0007669"/>
    <property type="project" value="InterPro"/>
</dbReference>
<evidence type="ECO:0000256" key="3">
    <source>
        <dbReference type="ARBA" id="ARBA00022989"/>
    </source>
</evidence>
<keyword evidence="2 6" id="KW-0812">Transmembrane</keyword>
<keyword evidence="1" id="KW-1003">Cell membrane</keyword>
<feature type="region of interest" description="Disordered" evidence="5">
    <location>
        <begin position="1"/>
        <end position="41"/>
    </location>
</feature>
<evidence type="ECO:0000259" key="7">
    <source>
        <dbReference type="Pfam" id="PF06305"/>
    </source>
</evidence>
<feature type="compositionally biased region" description="Polar residues" evidence="5">
    <location>
        <begin position="17"/>
        <end position="30"/>
    </location>
</feature>
<gene>
    <name evidence="8" type="ORF">UFOPK2761_00713</name>
</gene>
<evidence type="ECO:0000256" key="1">
    <source>
        <dbReference type="ARBA" id="ARBA00022475"/>
    </source>
</evidence>
<keyword evidence="3 6" id="KW-1133">Transmembrane helix</keyword>
<evidence type="ECO:0000313" key="8">
    <source>
        <dbReference type="EMBL" id="CAB4733880.1"/>
    </source>
</evidence>
<name>A0A6J6SGA1_9ZZZZ</name>
<evidence type="ECO:0000256" key="2">
    <source>
        <dbReference type="ARBA" id="ARBA00022692"/>
    </source>
</evidence>
<feature type="transmembrane region" description="Helical" evidence="6">
    <location>
        <begin position="46"/>
        <end position="65"/>
    </location>
</feature>
<feature type="transmembrane region" description="Helical" evidence="6">
    <location>
        <begin position="85"/>
        <end position="108"/>
    </location>
</feature>
<keyword evidence="4 6" id="KW-0472">Membrane</keyword>
<accession>A0A6J6SGA1</accession>
<dbReference type="InterPro" id="IPR010445">
    <property type="entry name" value="LapA_dom"/>
</dbReference>
<dbReference type="EMBL" id="CAEZYQ010000004">
    <property type="protein sequence ID" value="CAB4733880.1"/>
    <property type="molecule type" value="Genomic_DNA"/>
</dbReference>
<evidence type="ECO:0000256" key="4">
    <source>
        <dbReference type="ARBA" id="ARBA00023136"/>
    </source>
</evidence>
<feature type="domain" description="Lipopolysaccharide assembly protein A" evidence="7">
    <location>
        <begin position="66"/>
        <end position="117"/>
    </location>
</feature>